<dbReference type="Proteomes" id="UP000233556">
    <property type="component" value="Unassembled WGS sequence"/>
</dbReference>
<evidence type="ECO:0000313" key="1">
    <source>
        <dbReference type="EMBL" id="PKU41895.1"/>
    </source>
</evidence>
<dbReference type="AlphaFoldDB" id="A0A2I0U780"/>
<reference evidence="2" key="2">
    <citation type="submission" date="2017-12" db="EMBL/GenBank/DDBJ databases">
        <title>Genome sequence of the Bar-tailed Godwit (Limosa lapponica baueri).</title>
        <authorList>
            <person name="Lima N.C.B."/>
            <person name="Parody-Merino A.M."/>
            <person name="Battley P.F."/>
            <person name="Fidler A.E."/>
            <person name="Prosdocimi F."/>
        </authorList>
    </citation>
    <scope>NUCLEOTIDE SEQUENCE [LARGE SCALE GENOMIC DNA]</scope>
</reference>
<name>A0A2I0U780_LIMLA</name>
<dbReference type="EMBL" id="KZ506060">
    <property type="protein sequence ID" value="PKU41895.1"/>
    <property type="molecule type" value="Genomic_DNA"/>
</dbReference>
<keyword evidence="2" id="KW-1185">Reference proteome</keyword>
<accession>A0A2I0U780</accession>
<gene>
    <name evidence="1" type="ORF">llap_7803</name>
</gene>
<proteinExistence type="predicted"/>
<sequence length="184" mass="20695">MSLVALFVSTRYLSRIHSSLVTTKRVVTSSKISSDVRECMDKIILQNEYIDRGIESTISKFADDTKLCGVVDTPEGRDVIQRDLDRLERASLLRVQFKDLGLKTKENSPLTAVQEIELDCLRTIKVMEDLSKYQCNDANLQLEALDAGPQVQKTAGLDPKSPFYHLDQLLHRVLKVLGGPKSFV</sequence>
<reference evidence="2" key="1">
    <citation type="submission" date="2017-11" db="EMBL/GenBank/DDBJ databases">
        <authorList>
            <person name="Lima N.C."/>
            <person name="Parody-Merino A.M."/>
            <person name="Battley P.F."/>
            <person name="Fidler A.E."/>
            <person name="Prosdocimi F."/>
        </authorList>
    </citation>
    <scope>NUCLEOTIDE SEQUENCE [LARGE SCALE GENOMIC DNA]</scope>
</reference>
<evidence type="ECO:0000313" key="2">
    <source>
        <dbReference type="Proteomes" id="UP000233556"/>
    </source>
</evidence>
<protein>
    <submittedName>
        <fullName evidence="1">Cmrf35-like molecule 7</fullName>
    </submittedName>
</protein>
<organism evidence="1 2">
    <name type="scientific">Limosa lapponica baueri</name>
    <dbReference type="NCBI Taxonomy" id="1758121"/>
    <lineage>
        <taxon>Eukaryota</taxon>
        <taxon>Metazoa</taxon>
        <taxon>Chordata</taxon>
        <taxon>Craniata</taxon>
        <taxon>Vertebrata</taxon>
        <taxon>Euteleostomi</taxon>
        <taxon>Archelosauria</taxon>
        <taxon>Archosauria</taxon>
        <taxon>Dinosauria</taxon>
        <taxon>Saurischia</taxon>
        <taxon>Theropoda</taxon>
        <taxon>Coelurosauria</taxon>
        <taxon>Aves</taxon>
        <taxon>Neognathae</taxon>
        <taxon>Neoaves</taxon>
        <taxon>Charadriiformes</taxon>
        <taxon>Scolopacidae</taxon>
        <taxon>Limosa</taxon>
    </lineage>
</organism>